<dbReference type="Gene3D" id="3.30.300.30">
    <property type="match status" value="1"/>
</dbReference>
<evidence type="ECO:0000259" key="3">
    <source>
        <dbReference type="Pfam" id="PF00501"/>
    </source>
</evidence>
<dbReference type="AlphaFoldDB" id="A0A1L9V5A7"/>
<dbReference type="OrthoDB" id="1898221at2759"/>
<dbReference type="FunFam" id="3.30.300.30:FF:000007">
    <property type="entry name" value="4-coumarate--CoA ligase 2"/>
    <property type="match status" value="1"/>
</dbReference>
<dbReference type="EMBL" id="KV878922">
    <property type="protein sequence ID" value="OJJ79115.1"/>
    <property type="molecule type" value="Genomic_DNA"/>
</dbReference>
<name>A0A1L9V5A7_ASPGL</name>
<reference evidence="6" key="1">
    <citation type="journal article" date="2017" name="Genome Biol.">
        <title>Comparative genomics reveals high biological diversity and specific adaptations in the industrially and medically important fungal genus Aspergillus.</title>
        <authorList>
            <person name="de Vries R.P."/>
            <person name="Riley R."/>
            <person name="Wiebenga A."/>
            <person name="Aguilar-Osorio G."/>
            <person name="Amillis S."/>
            <person name="Uchima C.A."/>
            <person name="Anderluh G."/>
            <person name="Asadollahi M."/>
            <person name="Askin M."/>
            <person name="Barry K."/>
            <person name="Battaglia E."/>
            <person name="Bayram O."/>
            <person name="Benocci T."/>
            <person name="Braus-Stromeyer S.A."/>
            <person name="Caldana C."/>
            <person name="Canovas D."/>
            <person name="Cerqueira G.C."/>
            <person name="Chen F."/>
            <person name="Chen W."/>
            <person name="Choi C."/>
            <person name="Clum A."/>
            <person name="Dos Santos R.A."/>
            <person name="Damasio A.R."/>
            <person name="Diallinas G."/>
            <person name="Emri T."/>
            <person name="Fekete E."/>
            <person name="Flipphi M."/>
            <person name="Freyberg S."/>
            <person name="Gallo A."/>
            <person name="Gournas C."/>
            <person name="Habgood R."/>
            <person name="Hainaut M."/>
            <person name="Harispe M.L."/>
            <person name="Henrissat B."/>
            <person name="Hilden K.S."/>
            <person name="Hope R."/>
            <person name="Hossain A."/>
            <person name="Karabika E."/>
            <person name="Karaffa L."/>
            <person name="Karanyi Z."/>
            <person name="Krasevec N."/>
            <person name="Kuo A."/>
            <person name="Kusch H."/>
            <person name="LaButti K."/>
            <person name="Lagendijk E.L."/>
            <person name="Lapidus A."/>
            <person name="Levasseur A."/>
            <person name="Lindquist E."/>
            <person name="Lipzen A."/>
            <person name="Logrieco A.F."/>
            <person name="MacCabe A."/>
            <person name="Maekelae M.R."/>
            <person name="Malavazi I."/>
            <person name="Melin P."/>
            <person name="Meyer V."/>
            <person name="Mielnichuk N."/>
            <person name="Miskei M."/>
            <person name="Molnar A.P."/>
            <person name="Mule G."/>
            <person name="Ngan C.Y."/>
            <person name="Orejas M."/>
            <person name="Orosz E."/>
            <person name="Ouedraogo J.P."/>
            <person name="Overkamp K.M."/>
            <person name="Park H.-S."/>
            <person name="Perrone G."/>
            <person name="Piumi F."/>
            <person name="Punt P.J."/>
            <person name="Ram A.F."/>
            <person name="Ramon A."/>
            <person name="Rauscher S."/>
            <person name="Record E."/>
            <person name="Riano-Pachon D.M."/>
            <person name="Robert V."/>
            <person name="Roehrig J."/>
            <person name="Ruller R."/>
            <person name="Salamov A."/>
            <person name="Salih N.S."/>
            <person name="Samson R.A."/>
            <person name="Sandor E."/>
            <person name="Sanguinetti M."/>
            <person name="Schuetze T."/>
            <person name="Sepcic K."/>
            <person name="Shelest E."/>
            <person name="Sherlock G."/>
            <person name="Sophianopoulou V."/>
            <person name="Squina F.M."/>
            <person name="Sun H."/>
            <person name="Susca A."/>
            <person name="Todd R.B."/>
            <person name="Tsang A."/>
            <person name="Unkles S.E."/>
            <person name="van de Wiele N."/>
            <person name="van Rossen-Uffink D."/>
            <person name="Oliveira J.V."/>
            <person name="Vesth T.C."/>
            <person name="Visser J."/>
            <person name="Yu J.-H."/>
            <person name="Zhou M."/>
            <person name="Andersen M.R."/>
            <person name="Archer D.B."/>
            <person name="Baker S.E."/>
            <person name="Benoit I."/>
            <person name="Brakhage A.A."/>
            <person name="Braus G.H."/>
            <person name="Fischer R."/>
            <person name="Frisvad J.C."/>
            <person name="Goldman G.H."/>
            <person name="Houbraken J."/>
            <person name="Oakley B."/>
            <person name="Pocsi I."/>
            <person name="Scazzocchio C."/>
            <person name="Seiboth B."/>
            <person name="vanKuyk P.A."/>
            <person name="Wortman J."/>
            <person name="Dyer P.S."/>
            <person name="Grigoriev I.V."/>
        </authorList>
    </citation>
    <scope>NUCLEOTIDE SEQUENCE [LARGE SCALE GENOMIC DNA]</scope>
    <source>
        <strain evidence="6">CBS 516.65</strain>
    </source>
</reference>
<proteinExistence type="inferred from homology"/>
<evidence type="ECO:0000256" key="2">
    <source>
        <dbReference type="ARBA" id="ARBA00022598"/>
    </source>
</evidence>
<dbReference type="PANTHER" id="PTHR24096:SF149">
    <property type="entry name" value="AMP-BINDING DOMAIN-CONTAINING PROTEIN-RELATED"/>
    <property type="match status" value="1"/>
</dbReference>
<dbReference type="InterPro" id="IPR000873">
    <property type="entry name" value="AMP-dep_synth/lig_dom"/>
</dbReference>
<dbReference type="InterPro" id="IPR042099">
    <property type="entry name" value="ANL_N_sf"/>
</dbReference>
<dbReference type="PROSITE" id="PS00455">
    <property type="entry name" value="AMP_BINDING"/>
    <property type="match status" value="1"/>
</dbReference>
<evidence type="ECO:0000313" key="5">
    <source>
        <dbReference type="EMBL" id="OJJ79115.1"/>
    </source>
</evidence>
<dbReference type="InterPro" id="IPR025110">
    <property type="entry name" value="AMP-bd_C"/>
</dbReference>
<feature type="domain" description="AMP-binding enzyme C-terminal" evidence="4">
    <location>
        <begin position="460"/>
        <end position="539"/>
    </location>
</feature>
<dbReference type="Pfam" id="PF00501">
    <property type="entry name" value="AMP-binding"/>
    <property type="match status" value="1"/>
</dbReference>
<keyword evidence="2" id="KW-0436">Ligase</keyword>
<dbReference type="InterPro" id="IPR020845">
    <property type="entry name" value="AMP-binding_CS"/>
</dbReference>
<organism evidence="5 6">
    <name type="scientific">Aspergillus glaucus CBS 516.65</name>
    <dbReference type="NCBI Taxonomy" id="1160497"/>
    <lineage>
        <taxon>Eukaryota</taxon>
        <taxon>Fungi</taxon>
        <taxon>Dikarya</taxon>
        <taxon>Ascomycota</taxon>
        <taxon>Pezizomycotina</taxon>
        <taxon>Eurotiomycetes</taxon>
        <taxon>Eurotiomycetidae</taxon>
        <taxon>Eurotiales</taxon>
        <taxon>Aspergillaceae</taxon>
        <taxon>Aspergillus</taxon>
        <taxon>Aspergillus subgen. Aspergillus</taxon>
    </lineage>
</organism>
<dbReference type="SUPFAM" id="SSF56801">
    <property type="entry name" value="Acetyl-CoA synthetase-like"/>
    <property type="match status" value="1"/>
</dbReference>
<dbReference type="STRING" id="1160497.A0A1L9V5A7"/>
<dbReference type="GeneID" id="34461455"/>
<dbReference type="GO" id="GO:0019748">
    <property type="term" value="P:secondary metabolic process"/>
    <property type="evidence" value="ECO:0007669"/>
    <property type="project" value="TreeGrafter"/>
</dbReference>
<accession>A0A1L9V5A7</accession>
<evidence type="ECO:0000259" key="4">
    <source>
        <dbReference type="Pfam" id="PF13193"/>
    </source>
</evidence>
<sequence>MHYLPEIDTNIPSLDLLTLLFESSYSWAKDETVIHAEARNETNCLTKIETATLIRRLAYVLRIEVGIGAFGAGKDVVTFICSNHILGPSLFFAIIGSGGIYSAASTSLTVSELAHQLQQSKSHLIIASEDMAGTALEASQIAHIAPERVLVLHRMGLERALTPSVDRSRNYLGGKKELSWEKITDEKILETRVVALLFSSGTTGVPKGVCLSHKNFVAEAVITQTAIGTYLDRTGRQNQVDYEYRTIAHLPTAHISGLQGYFINATMTGGTVFWMSNYVFEDFVQAARKHRPTFISTVPSIYLRIAKSLSVSVEFHSLEHAQSGAAPMGPDLQKLAETKLKCKISQAWGLTETTGAVTWLPWDREDNTASISQLLPNTRLKIVDDAGAPVRDGHAGEILVRGPNVTMGYWQNPKATAEAFTDDGWFRTGDIGVRRDGKFYIVDRKKELIKYKGLQVAPAEIEAVLVGHDKILDAGVIGIPDPRIPGNEIPRAFVVRKPGHSPITEEEVKEHVHNKLASHKQLRGGVKFIGEIPRNLSGKILRRRLGEVEDPERPSKL</sequence>
<gene>
    <name evidence="5" type="ORF">ASPGLDRAFT_40236</name>
</gene>
<evidence type="ECO:0000256" key="1">
    <source>
        <dbReference type="ARBA" id="ARBA00006432"/>
    </source>
</evidence>
<dbReference type="Gene3D" id="3.40.50.12780">
    <property type="entry name" value="N-terminal domain of ligase-like"/>
    <property type="match status" value="1"/>
</dbReference>
<keyword evidence="6" id="KW-1185">Reference proteome</keyword>
<dbReference type="InterPro" id="IPR045851">
    <property type="entry name" value="AMP-bd_C_sf"/>
</dbReference>
<protein>
    <recommendedName>
        <fullName evidence="7">Acetyl-CoA synthetase-like protein</fullName>
    </recommendedName>
</protein>
<dbReference type="Proteomes" id="UP000184300">
    <property type="component" value="Unassembled WGS sequence"/>
</dbReference>
<dbReference type="Pfam" id="PF13193">
    <property type="entry name" value="AMP-binding_C"/>
    <property type="match status" value="1"/>
</dbReference>
<feature type="domain" description="AMP-dependent synthetase/ligase" evidence="3">
    <location>
        <begin position="36"/>
        <end position="410"/>
    </location>
</feature>
<dbReference type="RefSeq" id="XP_022395813.1">
    <property type="nucleotide sequence ID" value="XM_022545194.1"/>
</dbReference>
<evidence type="ECO:0000313" key="6">
    <source>
        <dbReference type="Proteomes" id="UP000184300"/>
    </source>
</evidence>
<dbReference type="VEuPathDB" id="FungiDB:ASPGLDRAFT_40236"/>
<dbReference type="PANTHER" id="PTHR24096">
    <property type="entry name" value="LONG-CHAIN-FATTY-ACID--COA LIGASE"/>
    <property type="match status" value="1"/>
</dbReference>
<comment type="similarity">
    <text evidence="1">Belongs to the ATP-dependent AMP-binding enzyme family.</text>
</comment>
<dbReference type="GO" id="GO:0016405">
    <property type="term" value="F:CoA-ligase activity"/>
    <property type="evidence" value="ECO:0007669"/>
    <property type="project" value="TreeGrafter"/>
</dbReference>
<evidence type="ECO:0008006" key="7">
    <source>
        <dbReference type="Google" id="ProtNLM"/>
    </source>
</evidence>